<dbReference type="InterPro" id="IPR001667">
    <property type="entry name" value="DDH_dom"/>
</dbReference>
<name>A0A9P8TGX7_9ASCO</name>
<dbReference type="SMART" id="SM01131">
    <property type="entry name" value="DHHA2"/>
    <property type="match status" value="1"/>
</dbReference>
<dbReference type="PANTHER" id="PTHR12112">
    <property type="entry name" value="BNIP - RELATED"/>
    <property type="match status" value="1"/>
</dbReference>
<dbReference type="EMBL" id="JAEUBF010000389">
    <property type="protein sequence ID" value="KAH3679158.1"/>
    <property type="molecule type" value="Genomic_DNA"/>
</dbReference>
<reference evidence="6" key="1">
    <citation type="journal article" date="2021" name="Open Biol.">
        <title>Shared evolutionary footprints suggest mitochondrial oxidative damage underlies multiple complex I losses in fungi.</title>
        <authorList>
            <person name="Schikora-Tamarit M.A."/>
            <person name="Marcet-Houben M."/>
            <person name="Nosek J."/>
            <person name="Gabaldon T."/>
        </authorList>
    </citation>
    <scope>NUCLEOTIDE SEQUENCE</scope>
    <source>
        <strain evidence="6">CBS6341</strain>
    </source>
</reference>
<evidence type="ECO:0000256" key="1">
    <source>
        <dbReference type="ARBA" id="ARBA00001936"/>
    </source>
</evidence>
<keyword evidence="2" id="KW-0479">Metal-binding</keyword>
<dbReference type="Proteomes" id="UP000769528">
    <property type="component" value="Unassembled WGS sequence"/>
</dbReference>
<dbReference type="Gene3D" id="3.90.1640.10">
    <property type="entry name" value="inorganic pyrophosphatase (n-terminal core)"/>
    <property type="match status" value="1"/>
</dbReference>
<dbReference type="AlphaFoldDB" id="A0A9P8TGX7"/>
<evidence type="ECO:0000256" key="4">
    <source>
        <dbReference type="ARBA" id="ARBA00023211"/>
    </source>
</evidence>
<reference evidence="6" key="2">
    <citation type="submission" date="2021-01" db="EMBL/GenBank/DDBJ databases">
        <authorList>
            <person name="Schikora-Tamarit M.A."/>
        </authorList>
    </citation>
    <scope>NUCLEOTIDE SEQUENCE</scope>
    <source>
        <strain evidence="6">CBS6341</strain>
    </source>
</reference>
<gene>
    <name evidence="6" type="ORF">WICMUC_001169</name>
</gene>
<dbReference type="InterPro" id="IPR038763">
    <property type="entry name" value="DHH_sf"/>
</dbReference>
<sequence>MMSVNLVLKQILELSKAPNKSLGLVSGNQSGDADSILSAISYCYLNFQYQDRESIYLPFLNFPKDELRLRKDVLYVFNKYEIDQKYLLFSDDLASDTIKNFNRLILVDHNIPQGRLQQYIDSVPNNQLKITGIIDHHEDEGYHLNVKPRIVLKAGSCSSLVYDYFKSINSKASSDTDILKILINPLILDTFNMKSRVEHLDKLMFEDYTSIIDEDTNIIYEKLIEAKNDIDGLTFTEVLNKDYKSFESGNVVFGIASIVKPFGYVLEHFTENEINININRFTKSKGIEFLVIMTAFSEGDKFRREIGFFNNSGLKIEEIKDELQLEELDNKFDSYKQLNLSYSRKQIAPLIKKKVENWTLTEQIT</sequence>
<feature type="domain" description="DHHA2" evidence="5">
    <location>
        <begin position="220"/>
        <end position="355"/>
    </location>
</feature>
<evidence type="ECO:0000259" key="5">
    <source>
        <dbReference type="SMART" id="SM01131"/>
    </source>
</evidence>
<keyword evidence="3" id="KW-0378">Hydrolase</keyword>
<keyword evidence="7" id="KW-1185">Reference proteome</keyword>
<dbReference type="Gene3D" id="3.10.310.20">
    <property type="entry name" value="DHHA2 domain"/>
    <property type="match status" value="1"/>
</dbReference>
<dbReference type="GO" id="GO:0046872">
    <property type="term" value="F:metal ion binding"/>
    <property type="evidence" value="ECO:0007669"/>
    <property type="project" value="UniProtKB-KW"/>
</dbReference>
<protein>
    <recommendedName>
        <fullName evidence="5">DHHA2 domain-containing protein</fullName>
    </recommendedName>
</protein>
<dbReference type="OrthoDB" id="374045at2759"/>
<proteinExistence type="predicted"/>
<dbReference type="GO" id="GO:0004309">
    <property type="term" value="F:exopolyphosphatase activity"/>
    <property type="evidence" value="ECO:0007669"/>
    <property type="project" value="TreeGrafter"/>
</dbReference>
<dbReference type="InterPro" id="IPR004097">
    <property type="entry name" value="DHHA2"/>
</dbReference>
<accession>A0A9P8TGX7</accession>
<dbReference type="Pfam" id="PF02833">
    <property type="entry name" value="DHHA2"/>
    <property type="match status" value="1"/>
</dbReference>
<evidence type="ECO:0000256" key="3">
    <source>
        <dbReference type="ARBA" id="ARBA00022801"/>
    </source>
</evidence>
<dbReference type="InterPro" id="IPR038222">
    <property type="entry name" value="DHHA2_dom_sf"/>
</dbReference>
<dbReference type="PANTHER" id="PTHR12112:SF39">
    <property type="entry name" value="EG:152A3.5 PROTEIN (FBGN0003116_PN PROTEIN)"/>
    <property type="match status" value="1"/>
</dbReference>
<organism evidence="6 7">
    <name type="scientific">Wickerhamomyces mucosus</name>
    <dbReference type="NCBI Taxonomy" id="1378264"/>
    <lineage>
        <taxon>Eukaryota</taxon>
        <taxon>Fungi</taxon>
        <taxon>Dikarya</taxon>
        <taxon>Ascomycota</taxon>
        <taxon>Saccharomycotina</taxon>
        <taxon>Saccharomycetes</taxon>
        <taxon>Phaffomycetales</taxon>
        <taxon>Wickerhamomycetaceae</taxon>
        <taxon>Wickerhamomyces</taxon>
    </lineage>
</organism>
<evidence type="ECO:0000256" key="2">
    <source>
        <dbReference type="ARBA" id="ARBA00022723"/>
    </source>
</evidence>
<dbReference type="Pfam" id="PF01368">
    <property type="entry name" value="DHH"/>
    <property type="match status" value="1"/>
</dbReference>
<comment type="cofactor">
    <cofactor evidence="1">
        <name>Mn(2+)</name>
        <dbReference type="ChEBI" id="CHEBI:29035"/>
    </cofactor>
</comment>
<keyword evidence="4" id="KW-0464">Manganese</keyword>
<dbReference type="GO" id="GO:0005737">
    <property type="term" value="C:cytoplasm"/>
    <property type="evidence" value="ECO:0007669"/>
    <property type="project" value="InterPro"/>
</dbReference>
<comment type="caution">
    <text evidence="6">The sequence shown here is derived from an EMBL/GenBank/DDBJ whole genome shotgun (WGS) entry which is preliminary data.</text>
</comment>
<evidence type="ECO:0000313" key="6">
    <source>
        <dbReference type="EMBL" id="KAH3679158.1"/>
    </source>
</evidence>
<evidence type="ECO:0000313" key="7">
    <source>
        <dbReference type="Proteomes" id="UP000769528"/>
    </source>
</evidence>
<dbReference type="SUPFAM" id="SSF64182">
    <property type="entry name" value="DHH phosphoesterases"/>
    <property type="match status" value="1"/>
</dbReference>